<dbReference type="SUPFAM" id="SSF143422">
    <property type="entry name" value="Transposase IS200-like"/>
    <property type="match status" value="1"/>
</dbReference>
<dbReference type="PANTHER" id="PTHR36966:SF1">
    <property type="entry name" value="REP-ASSOCIATED TYROSINE TRANSPOSASE"/>
    <property type="match status" value="1"/>
</dbReference>
<name>A0ABV8W0A4_9FLAO</name>
<dbReference type="SMART" id="SM01321">
    <property type="entry name" value="Y1_Tnp"/>
    <property type="match status" value="1"/>
</dbReference>
<dbReference type="PANTHER" id="PTHR36966">
    <property type="entry name" value="REP-ASSOCIATED TYROSINE TRANSPOSASE"/>
    <property type="match status" value="1"/>
</dbReference>
<accession>A0ABV8W0A4</accession>
<dbReference type="InterPro" id="IPR002686">
    <property type="entry name" value="Transposase_17"/>
</dbReference>
<proteinExistence type="predicted"/>
<evidence type="ECO:0000259" key="1">
    <source>
        <dbReference type="SMART" id="SM01321"/>
    </source>
</evidence>
<evidence type="ECO:0000313" key="2">
    <source>
        <dbReference type="EMBL" id="MFC4390167.1"/>
    </source>
</evidence>
<reference evidence="3" key="1">
    <citation type="journal article" date="2019" name="Int. J. Syst. Evol. Microbiol.">
        <title>The Global Catalogue of Microorganisms (GCM) 10K type strain sequencing project: providing services to taxonomists for standard genome sequencing and annotation.</title>
        <authorList>
            <consortium name="The Broad Institute Genomics Platform"/>
            <consortium name="The Broad Institute Genome Sequencing Center for Infectious Disease"/>
            <person name="Wu L."/>
            <person name="Ma J."/>
        </authorList>
    </citation>
    <scope>NUCLEOTIDE SEQUENCE [LARGE SCALE GENOMIC DNA]</scope>
    <source>
        <strain evidence="3">CGMCC 1.15345</strain>
    </source>
</reference>
<dbReference type="InterPro" id="IPR052715">
    <property type="entry name" value="RAYT_transposase"/>
</dbReference>
<dbReference type="RefSeq" id="WP_179004629.1">
    <property type="nucleotide sequence ID" value="NZ_JBHSCO010000001.1"/>
</dbReference>
<dbReference type="Gene3D" id="3.30.70.1290">
    <property type="entry name" value="Transposase IS200-like"/>
    <property type="match status" value="1"/>
</dbReference>
<comment type="caution">
    <text evidence="2">The sequence shown here is derived from an EMBL/GenBank/DDBJ whole genome shotgun (WGS) entry which is preliminary data.</text>
</comment>
<gene>
    <name evidence="2" type="ORF">ACFOY0_04090</name>
</gene>
<feature type="domain" description="Transposase IS200-like" evidence="1">
    <location>
        <begin position="21"/>
        <end position="216"/>
    </location>
</feature>
<dbReference type="EMBL" id="JBHSCO010000001">
    <property type="protein sequence ID" value="MFC4390167.1"/>
    <property type="molecule type" value="Genomic_DNA"/>
</dbReference>
<organism evidence="2 3">
    <name type="scientific">Flavobacterium quisquiliarum</name>
    <dbReference type="NCBI Taxonomy" id="1834436"/>
    <lineage>
        <taxon>Bacteria</taxon>
        <taxon>Pseudomonadati</taxon>
        <taxon>Bacteroidota</taxon>
        <taxon>Flavobacteriia</taxon>
        <taxon>Flavobacteriales</taxon>
        <taxon>Flavobacteriaceae</taxon>
        <taxon>Flavobacterium</taxon>
    </lineage>
</organism>
<dbReference type="Proteomes" id="UP001595719">
    <property type="component" value="Unassembled WGS sequence"/>
</dbReference>
<keyword evidence="3" id="KW-1185">Reference proteome</keyword>
<evidence type="ECO:0000313" key="3">
    <source>
        <dbReference type="Proteomes" id="UP001595719"/>
    </source>
</evidence>
<dbReference type="InterPro" id="IPR036515">
    <property type="entry name" value="Transposase_17_sf"/>
</dbReference>
<protein>
    <submittedName>
        <fullName evidence="2">Transposase</fullName>
    </submittedName>
</protein>
<sequence>MMLYNDKFKTDSNRLKNWDYSSEAVYFITIVTKNRESIFGNIEEDKMILNENGQILERELLRSIKIRKNWFFHNWIIMPNHIHLLIEIQNEDISTETNTTSCIVETHSGASTPSISTTECNESLSINVAETHCSASLQCQSDEIIDSKLSTTNIVETHCSASTSSISTKKCSESKFSRKSNSISSFVAIFKSITTKQINGTESIWQTNYHDHIVRNYKTF</sequence>